<protein>
    <submittedName>
        <fullName evidence="2">Uncharacterized protein</fullName>
    </submittedName>
</protein>
<reference evidence="2 3" key="1">
    <citation type="journal article" date="2019" name="Emerg. Microbes Infect.">
        <title>Comprehensive subspecies identification of 175 nontuberculous mycobacteria species based on 7547 genomic profiles.</title>
        <authorList>
            <person name="Matsumoto Y."/>
            <person name="Kinjo T."/>
            <person name="Motooka D."/>
            <person name="Nabeya D."/>
            <person name="Jung N."/>
            <person name="Uechi K."/>
            <person name="Horii T."/>
            <person name="Iida T."/>
            <person name="Fujita J."/>
            <person name="Nakamura S."/>
        </authorList>
    </citation>
    <scope>NUCLEOTIDE SEQUENCE [LARGE SCALE GENOMIC DNA]</scope>
    <source>
        <strain evidence="2 3">JCM 15657</strain>
    </source>
</reference>
<gene>
    <name evidence="2" type="ORF">MLAC_00010</name>
</gene>
<organism evidence="2 3">
    <name type="scientific">Mycobacterium lacus</name>
    <dbReference type="NCBI Taxonomy" id="169765"/>
    <lineage>
        <taxon>Bacteria</taxon>
        <taxon>Bacillati</taxon>
        <taxon>Actinomycetota</taxon>
        <taxon>Actinomycetes</taxon>
        <taxon>Mycobacteriales</taxon>
        <taxon>Mycobacteriaceae</taxon>
        <taxon>Mycobacterium</taxon>
    </lineage>
</organism>
<sequence>MPGYSDYYPEAPGGRPRGRSIEPKPFNARKLGVDEAGLEPAYGKVPLNVVVMQQDYVRLNQLKRHPRVSCAACGSAPGRCGRSPPARTSSAWAEPSSDHCGSGYSEPAFR</sequence>
<feature type="region of interest" description="Disordered" evidence="1">
    <location>
        <begin position="76"/>
        <end position="110"/>
    </location>
</feature>
<proteinExistence type="predicted"/>
<name>A0A7I7NGT5_9MYCO</name>
<dbReference type="Proteomes" id="UP000466396">
    <property type="component" value="Chromosome"/>
</dbReference>
<evidence type="ECO:0000313" key="2">
    <source>
        <dbReference type="EMBL" id="BBX94707.1"/>
    </source>
</evidence>
<dbReference type="EMBL" id="AP022581">
    <property type="protein sequence ID" value="BBX94707.1"/>
    <property type="molecule type" value="Genomic_DNA"/>
</dbReference>
<accession>A0A7I7NGT5</accession>
<dbReference type="Gene3D" id="3.50.50.60">
    <property type="entry name" value="FAD/NAD(P)-binding domain"/>
    <property type="match status" value="1"/>
</dbReference>
<feature type="region of interest" description="Disordered" evidence="1">
    <location>
        <begin position="1"/>
        <end position="25"/>
    </location>
</feature>
<dbReference type="AlphaFoldDB" id="A0A7I7NGT5"/>
<evidence type="ECO:0000313" key="3">
    <source>
        <dbReference type="Proteomes" id="UP000466396"/>
    </source>
</evidence>
<dbReference type="KEGG" id="mlj:MLAC_00010"/>
<keyword evidence="3" id="KW-1185">Reference proteome</keyword>
<evidence type="ECO:0000256" key="1">
    <source>
        <dbReference type="SAM" id="MobiDB-lite"/>
    </source>
</evidence>
<dbReference type="InterPro" id="IPR036188">
    <property type="entry name" value="FAD/NAD-bd_sf"/>
</dbReference>